<accession>K9GPL8</accession>
<keyword evidence="3" id="KW-1185">Reference proteome</keyword>
<comment type="caution">
    <text evidence="2">The sequence shown here is derived from an EMBL/GenBank/DDBJ whole genome shotgun (WGS) entry which is preliminary data.</text>
</comment>
<reference evidence="2 3" key="1">
    <citation type="journal article" date="2013" name="Genome Announc.">
        <title>Draft Genome Sequence of an Alphaproteobacterium, Caenispirillum salinarum AK4(T), Isolated from a Solar Saltern.</title>
        <authorList>
            <person name="Khatri I."/>
            <person name="Singh A."/>
            <person name="Korpole S."/>
            <person name="Pinnaka A.K."/>
            <person name="Subramanian S."/>
        </authorList>
    </citation>
    <scope>NUCLEOTIDE SEQUENCE [LARGE SCALE GENOMIC DNA]</scope>
    <source>
        <strain evidence="2 3">AK4</strain>
    </source>
</reference>
<dbReference type="EMBL" id="ANHY01000021">
    <property type="protein sequence ID" value="EKV27062.1"/>
    <property type="molecule type" value="Genomic_DNA"/>
</dbReference>
<organism evidence="2 3">
    <name type="scientific">Caenispirillum salinarum AK4</name>
    <dbReference type="NCBI Taxonomy" id="1238182"/>
    <lineage>
        <taxon>Bacteria</taxon>
        <taxon>Pseudomonadati</taxon>
        <taxon>Pseudomonadota</taxon>
        <taxon>Alphaproteobacteria</taxon>
        <taxon>Rhodospirillales</taxon>
        <taxon>Novispirillaceae</taxon>
        <taxon>Caenispirillum</taxon>
    </lineage>
</organism>
<dbReference type="eggNOG" id="COG5434">
    <property type="taxonomic scope" value="Bacteria"/>
</dbReference>
<dbReference type="OrthoDB" id="5461292at2"/>
<gene>
    <name evidence="2" type="ORF">C882_1991</name>
</gene>
<dbReference type="Pfam" id="PF03906">
    <property type="entry name" value="Phage_T7_tail"/>
    <property type="match status" value="1"/>
</dbReference>
<sequence>MTASQHITIGDLRPRVQYVADGTLADFSYPFPIFDAADLEVYLGETLTASGFAVTGIGENGGGTVAFTAAPAAGTLVTLRRRLTVQRVTDFQEGGAFRAKVVNDELDYQTAVLQQLAVDISRCLRLSPTDPTQANLELPHVEPGKPIGWNADGTGLTNDPADFTAVQSAVAADAAAAEAAAQRADERAAIAESVTEPLLLSTVDAQEAAIMAQDSQTAAAASASAAAASETAAAGSAAEAAADATVSRTGGDDTMTSLWIAEVNRLAVSGMAAVAQAAETGARAAADAALVERLRTEAAAARAEAMVVVGSKPWQVLPNWAATGRA</sequence>
<evidence type="ECO:0000313" key="3">
    <source>
        <dbReference type="Proteomes" id="UP000009881"/>
    </source>
</evidence>
<dbReference type="RefSeq" id="WP_009542387.1">
    <property type="nucleotide sequence ID" value="NZ_ANHY01000021.1"/>
</dbReference>
<dbReference type="Proteomes" id="UP000009881">
    <property type="component" value="Unassembled WGS sequence"/>
</dbReference>
<proteinExistence type="predicted"/>
<dbReference type="AlphaFoldDB" id="K9GPL8"/>
<protein>
    <submittedName>
        <fullName evidence="2">Side tail fiber protein</fullName>
    </submittedName>
</protein>
<evidence type="ECO:0000259" key="1">
    <source>
        <dbReference type="Pfam" id="PF03906"/>
    </source>
</evidence>
<name>K9GPL8_9PROT</name>
<dbReference type="STRING" id="1238182.C882_1991"/>
<evidence type="ECO:0000313" key="2">
    <source>
        <dbReference type="EMBL" id="EKV27062.1"/>
    </source>
</evidence>
<feature type="domain" description="Bacteriophage T7 tail fibre protein-like N-terminal" evidence="1">
    <location>
        <begin position="16"/>
        <end position="105"/>
    </location>
</feature>
<dbReference type="InterPro" id="IPR005604">
    <property type="entry name" value="Phage_T7_tail_fibre-like_N"/>
</dbReference>